<reference evidence="1 2" key="1">
    <citation type="submission" date="2020-07" db="EMBL/GenBank/DDBJ databases">
        <title>Taxonomic proposal: Crassvirales, a new order of highly abundant and diverse bacterial viruses.</title>
        <authorList>
            <person name="Shkoporov A.N."/>
            <person name="Stockdale S.R."/>
            <person name="Guerin E."/>
            <person name="Ross R.P."/>
            <person name="Hill C."/>
        </authorList>
    </citation>
    <scope>NUCLEOTIDE SEQUENCE [LARGE SCALE GENOMIC DNA]</scope>
</reference>
<dbReference type="Pfam" id="PF24228">
    <property type="entry name" value="CrAss_Ring_1"/>
    <property type="match status" value="1"/>
</dbReference>
<dbReference type="InterPro" id="IPR057118">
    <property type="entry name" value="R1-like"/>
</dbReference>
<dbReference type="RefSeq" id="YP_010111637.1">
    <property type="nucleotide sequence ID" value="NC_055883.1"/>
</dbReference>
<sequence length="235" mass="27404">MINNIQYTNIRQILDRLKRHPLLQNLTLEQVVSHLVTFIGIFGMPELYLNKESVLHIEEFRAILPCDLVSINQVKECKTGICLRSMTDNFMPREHRDKYEGHKRPQEFTFKTQGRVIYTSFKSGDIIVSYKSVPIDEDGFPLLIDNPVFMRTLELYIKMEEFTTLFDMGKISPAVLQNTQQQYAWSAGQLQSEFTIPSQSEMESISRMWNTLIQRTSEFDNGFSSLGNKEYIKLQ</sequence>
<evidence type="ECO:0000313" key="1">
    <source>
        <dbReference type="EMBL" id="QOR59479.1"/>
    </source>
</evidence>
<evidence type="ECO:0000313" key="2">
    <source>
        <dbReference type="Proteomes" id="UP000593882"/>
    </source>
</evidence>
<protein>
    <submittedName>
        <fullName evidence="1">Tail tubular protein</fullName>
    </submittedName>
</protein>
<dbReference type="KEGG" id="vg:65130065"/>
<keyword evidence="2" id="KW-1185">Reference proteome</keyword>
<accession>A0A7M1S0Y5</accession>
<dbReference type="EMBL" id="MT774390">
    <property type="protein sequence ID" value="QOR59479.1"/>
    <property type="molecule type" value="Genomic_DNA"/>
</dbReference>
<dbReference type="GeneID" id="65130065"/>
<organism evidence="1 2">
    <name type="scientific">uncultured phage cr85_1</name>
    <dbReference type="NCBI Taxonomy" id="2772074"/>
    <lineage>
        <taxon>Viruses</taxon>
        <taxon>Duplodnaviria</taxon>
        <taxon>Heunggongvirae</taxon>
        <taxon>Uroviricota</taxon>
        <taxon>Caudoviricetes</taxon>
        <taxon>Crassvirales</taxon>
        <taxon>Steigviridae</taxon>
        <taxon>Asinivirinae</taxon>
        <taxon>Kahnovirus</taxon>
        <taxon>Kahnovirus oralis</taxon>
    </lineage>
</organism>
<name>A0A7M1S0Y5_9CAUD</name>
<dbReference type="Proteomes" id="UP000593882">
    <property type="component" value="Segment"/>
</dbReference>
<proteinExistence type="predicted"/>